<dbReference type="eggNOG" id="ENOG5033BAR">
    <property type="taxonomic scope" value="Bacteria"/>
</dbReference>
<keyword evidence="1" id="KW-0472">Membrane</keyword>
<keyword evidence="3" id="KW-1185">Reference proteome</keyword>
<gene>
    <name evidence="2" type="ORF">HR45_06945</name>
</gene>
<keyword evidence="1" id="KW-0812">Transmembrane</keyword>
<evidence type="ECO:0000313" key="2">
    <source>
        <dbReference type="EMBL" id="KFZ38226.1"/>
    </source>
</evidence>
<proteinExistence type="predicted"/>
<dbReference type="Proteomes" id="UP000029264">
    <property type="component" value="Unassembled WGS sequence"/>
</dbReference>
<protein>
    <submittedName>
        <fullName evidence="2">Membrane protein</fullName>
    </submittedName>
</protein>
<keyword evidence="1" id="KW-1133">Transmembrane helix</keyword>
<sequence>MGRLLFVPIILSLLWIAFLRFYGIPLEKGKQGFIWIIGVSCLLIAMLSIALWLTQ</sequence>
<organism evidence="2 3">
    <name type="scientific">Shewanella mangrovi</name>
    <dbReference type="NCBI Taxonomy" id="1515746"/>
    <lineage>
        <taxon>Bacteria</taxon>
        <taxon>Pseudomonadati</taxon>
        <taxon>Pseudomonadota</taxon>
        <taxon>Gammaproteobacteria</taxon>
        <taxon>Alteromonadales</taxon>
        <taxon>Shewanellaceae</taxon>
        <taxon>Shewanella</taxon>
    </lineage>
</organism>
<evidence type="ECO:0000256" key="1">
    <source>
        <dbReference type="SAM" id="Phobius"/>
    </source>
</evidence>
<accession>A0A094K0M9</accession>
<comment type="caution">
    <text evidence="2">The sequence shown here is derived from an EMBL/GenBank/DDBJ whole genome shotgun (WGS) entry which is preliminary data.</text>
</comment>
<reference evidence="2 3" key="1">
    <citation type="submission" date="2014-06" db="EMBL/GenBank/DDBJ databases">
        <title>Shewanella sp. YQH10.</title>
        <authorList>
            <person name="Liu Y."/>
            <person name="Zeng R."/>
        </authorList>
    </citation>
    <scope>NUCLEOTIDE SEQUENCE [LARGE SCALE GENOMIC DNA]</scope>
    <source>
        <strain evidence="2 3">YQH10</strain>
    </source>
</reference>
<feature type="transmembrane region" description="Helical" evidence="1">
    <location>
        <begin position="33"/>
        <end position="53"/>
    </location>
</feature>
<evidence type="ECO:0000313" key="3">
    <source>
        <dbReference type="Proteomes" id="UP000029264"/>
    </source>
</evidence>
<dbReference type="EMBL" id="JPEO01000003">
    <property type="protein sequence ID" value="KFZ38226.1"/>
    <property type="molecule type" value="Genomic_DNA"/>
</dbReference>
<dbReference type="AlphaFoldDB" id="A0A094K0M9"/>
<name>A0A094K0M9_9GAMM</name>
<dbReference type="RefSeq" id="WP_037441088.1">
    <property type="nucleotide sequence ID" value="NZ_JPEO01000003.1"/>
</dbReference>